<dbReference type="Proteomes" id="UP000659438">
    <property type="component" value="Unassembled WGS sequence"/>
</dbReference>
<dbReference type="RefSeq" id="WP_186644966.1">
    <property type="nucleotide sequence ID" value="NZ_JABWQX020000005.1"/>
</dbReference>
<reference evidence="1" key="2">
    <citation type="submission" date="2020-07" db="EMBL/GenBank/DDBJ databases">
        <authorList>
            <person name="Lood C."/>
            <person name="Girard L."/>
        </authorList>
    </citation>
    <scope>NUCLEOTIDE SEQUENCE</scope>
    <source>
        <strain evidence="1">SWRI102</strain>
    </source>
</reference>
<dbReference type="EMBL" id="JABWQX020000005">
    <property type="protein sequence ID" value="MBV4554314.1"/>
    <property type="molecule type" value="Genomic_DNA"/>
</dbReference>
<evidence type="ECO:0000313" key="3">
    <source>
        <dbReference type="Proteomes" id="UP000659438"/>
    </source>
</evidence>
<protein>
    <submittedName>
        <fullName evidence="1">Uncharacterized protein</fullName>
    </submittedName>
</protein>
<reference evidence="1 3" key="1">
    <citation type="journal article" date="2020" name="Microorganisms">
        <title>Reliable Identification of Environmental Pseudomonas Isolates Using the rpoD Gene.</title>
        <authorList>
            <consortium name="The Broad Institute Genome Sequencing Platform"/>
            <person name="Girard L."/>
            <person name="Lood C."/>
            <person name="Rokni-Zadeh H."/>
            <person name="van Noort V."/>
            <person name="Lavigne R."/>
            <person name="De Mot R."/>
        </authorList>
    </citation>
    <scope>NUCLEOTIDE SEQUENCE</scope>
    <source>
        <strain evidence="1 3">SWRI102</strain>
    </source>
</reference>
<organism evidence="1">
    <name type="scientific">Pseudomonas marvdashtae</name>
    <dbReference type="NCBI Taxonomy" id="2745500"/>
    <lineage>
        <taxon>Bacteria</taxon>
        <taxon>Pseudomonadati</taxon>
        <taxon>Pseudomonadota</taxon>
        <taxon>Gammaproteobacteria</taxon>
        <taxon>Pseudomonadales</taxon>
        <taxon>Pseudomonadaceae</taxon>
        <taxon>Pseudomonas</taxon>
    </lineage>
</organism>
<gene>
    <name evidence="2" type="ORF">HU742_024510</name>
    <name evidence="1" type="ORF">HU742_23800</name>
</gene>
<evidence type="ECO:0000313" key="2">
    <source>
        <dbReference type="EMBL" id="MBV4554314.1"/>
    </source>
</evidence>
<evidence type="ECO:0000313" key="1">
    <source>
        <dbReference type="EMBL" id="MBC3398250.1"/>
    </source>
</evidence>
<proteinExistence type="predicted"/>
<reference evidence="2" key="3">
    <citation type="submission" date="2021-06" db="EMBL/GenBank/DDBJ databases">
        <title>Updating the genus Pseudomonas: Description of 43 new species and partition of the Pseudomonas putida group.</title>
        <authorList>
            <person name="Girard L."/>
            <person name="Lood C."/>
            <person name="Vandamme P."/>
            <person name="Rokni-Zadeh H."/>
            <person name="Van Noort V."/>
            <person name="Hofte M."/>
            <person name="Lavigne R."/>
            <person name="De Mot R."/>
        </authorList>
    </citation>
    <scope>NUCLEOTIDE SEQUENCE</scope>
    <source>
        <strain evidence="2">SWRI102</strain>
    </source>
</reference>
<comment type="caution">
    <text evidence="1">The sequence shown here is derived from an EMBL/GenBank/DDBJ whole genome shotgun (WGS) entry which is preliminary data.</text>
</comment>
<accession>A0A923JRZ1</accession>
<sequence>MQPLAALLKLQQRFMQGMESSSDTLIVIKHNVLELINIKPLVDKMTESLCCG</sequence>
<name>A0A923JRZ1_9PSED</name>
<dbReference type="EMBL" id="JABWQX010000014">
    <property type="protein sequence ID" value="MBC3398250.1"/>
    <property type="molecule type" value="Genomic_DNA"/>
</dbReference>
<keyword evidence="3" id="KW-1185">Reference proteome</keyword>
<dbReference type="AlphaFoldDB" id="A0A923JRZ1"/>